<keyword evidence="5" id="KW-0520">NAD</keyword>
<comment type="catalytic activity">
    <reaction evidence="6">
        <text>2'-phospho-[ligated tRNA] + NAD(+) = mature tRNA + ADP-alpha-D-ribose 1'',2''-cyclic phosphate + nicotinamide</text>
        <dbReference type="Rhea" id="RHEA:23324"/>
        <dbReference type="Rhea" id="RHEA-COMP:11106"/>
        <dbReference type="Rhea" id="RHEA-COMP:11107"/>
        <dbReference type="ChEBI" id="CHEBI:17154"/>
        <dbReference type="ChEBI" id="CHEBI:57540"/>
        <dbReference type="ChEBI" id="CHEBI:76596"/>
        <dbReference type="ChEBI" id="CHEBI:82883"/>
        <dbReference type="ChEBI" id="CHEBI:85027"/>
        <dbReference type="EC" id="2.7.1.160"/>
    </reaction>
</comment>
<dbReference type="PANTHER" id="PTHR12684:SF2">
    <property type="entry name" value="TRNA 2'-PHOSPHOTRANSFERASE 1"/>
    <property type="match status" value="1"/>
</dbReference>
<organism evidence="7 8">
    <name type="scientific">Exidia glandulosa HHB12029</name>
    <dbReference type="NCBI Taxonomy" id="1314781"/>
    <lineage>
        <taxon>Eukaryota</taxon>
        <taxon>Fungi</taxon>
        <taxon>Dikarya</taxon>
        <taxon>Basidiomycota</taxon>
        <taxon>Agaricomycotina</taxon>
        <taxon>Agaricomycetes</taxon>
        <taxon>Auriculariales</taxon>
        <taxon>Exidiaceae</taxon>
        <taxon>Exidia</taxon>
    </lineage>
</organism>
<dbReference type="Gene3D" id="1.10.10.970">
    <property type="entry name" value="RNA 2'-phosphotransferase, Tpt1/KptA family, N-terminal domain"/>
    <property type="match status" value="1"/>
</dbReference>
<evidence type="ECO:0000256" key="5">
    <source>
        <dbReference type="ARBA" id="ARBA00023027"/>
    </source>
</evidence>
<evidence type="ECO:0000256" key="4">
    <source>
        <dbReference type="ARBA" id="ARBA00022679"/>
    </source>
</evidence>
<keyword evidence="4" id="KW-0808">Transferase</keyword>
<dbReference type="InterPro" id="IPR002745">
    <property type="entry name" value="Ptrans_KptA/Tpt1"/>
</dbReference>
<dbReference type="GO" id="GO:0006388">
    <property type="term" value="P:tRNA splicing, via endonucleolytic cleavage and ligation"/>
    <property type="evidence" value="ECO:0007669"/>
    <property type="project" value="TreeGrafter"/>
</dbReference>
<dbReference type="Proteomes" id="UP000077266">
    <property type="component" value="Unassembled WGS sequence"/>
</dbReference>
<sequence>MPTFEGLVMADWPMPPGSSPEKYGQFVLVSLDPVTAVACLDDDIAKQAAAALPLGKYLAVVVGAGRIPMFNADGWHRLSLEFYLLGQGLPSQGDPAFSFPISPAHEHPLTASLRTCQHLFRGPTSTGPFVVKKQRHEILLQTMTDRAEDTKRRLLENNFHVPTVPWTAVAEDSHSHSLSADSEDSEASAVEEDVRVAALYERIAKVSAYIEVCTDLSSCEDPQSLGDFAMAPRQRGLTIALRSKNNSKIKIWLERAVIREVYNVSATVTRKPRTRAPRSRSSNALVEFSKSVVAVLRHNAAKEGLALRADGFARVDDLLALRRQRFNFVLEQDAAQPNMSVWYIRANHGHTIKTVEVDMEEVTDAARVPGVAVHGTTQAAWPSIATQGLSPMGRQHIHMAQGVGGVGYPKNAAILIFIDIQKVLDAGI</sequence>
<dbReference type="Gene3D" id="3.20.170.30">
    <property type="match status" value="1"/>
</dbReference>
<evidence type="ECO:0000256" key="1">
    <source>
        <dbReference type="ARBA" id="ARBA00003343"/>
    </source>
</evidence>
<dbReference type="EC" id="2.7.1.160" evidence="3"/>
<dbReference type="EMBL" id="KV425977">
    <property type="protein sequence ID" value="KZV94201.1"/>
    <property type="molecule type" value="Genomic_DNA"/>
</dbReference>
<dbReference type="AlphaFoldDB" id="A0A165J1S5"/>
<comment type="similarity">
    <text evidence="2">Belongs to the KptA/TPT1 family.</text>
</comment>
<accession>A0A165J1S5</accession>
<dbReference type="SUPFAM" id="SSF56399">
    <property type="entry name" value="ADP-ribosylation"/>
    <property type="match status" value="1"/>
</dbReference>
<dbReference type="InterPro" id="IPR042080">
    <property type="entry name" value="RNA_2'-PTrans_N"/>
</dbReference>
<evidence type="ECO:0000256" key="3">
    <source>
        <dbReference type="ARBA" id="ARBA00012007"/>
    </source>
</evidence>
<evidence type="ECO:0000313" key="7">
    <source>
        <dbReference type="EMBL" id="KZV94201.1"/>
    </source>
</evidence>
<dbReference type="Pfam" id="PF01885">
    <property type="entry name" value="PTS_2-RNA"/>
    <property type="match status" value="1"/>
</dbReference>
<proteinExistence type="inferred from homology"/>
<name>A0A165J1S5_EXIGL</name>
<comment type="function">
    <text evidence="1">Catalyzes the last step of tRNA splicing, the transfer of the splice junction 2'-phosphate from ligated tRNA to NAD to produce ADP-ribose 1''-2'' cyclic phosphate.</text>
</comment>
<gene>
    <name evidence="7" type="ORF">EXIGLDRAFT_767370</name>
</gene>
<dbReference type="InterPro" id="IPR042081">
    <property type="entry name" value="RNA_2'-PTrans_C"/>
</dbReference>
<reference evidence="7 8" key="1">
    <citation type="journal article" date="2016" name="Mol. Biol. Evol.">
        <title>Comparative Genomics of Early-Diverging Mushroom-Forming Fungi Provides Insights into the Origins of Lignocellulose Decay Capabilities.</title>
        <authorList>
            <person name="Nagy L.G."/>
            <person name="Riley R."/>
            <person name="Tritt A."/>
            <person name="Adam C."/>
            <person name="Daum C."/>
            <person name="Floudas D."/>
            <person name="Sun H."/>
            <person name="Yadav J.S."/>
            <person name="Pangilinan J."/>
            <person name="Larsson K.H."/>
            <person name="Matsuura K."/>
            <person name="Barry K."/>
            <person name="Labutti K."/>
            <person name="Kuo R."/>
            <person name="Ohm R.A."/>
            <person name="Bhattacharya S.S."/>
            <person name="Shirouzu T."/>
            <person name="Yoshinaga Y."/>
            <person name="Martin F.M."/>
            <person name="Grigoriev I.V."/>
            <person name="Hibbett D.S."/>
        </authorList>
    </citation>
    <scope>NUCLEOTIDE SEQUENCE [LARGE SCALE GENOMIC DNA]</scope>
    <source>
        <strain evidence="7 8">HHB12029</strain>
    </source>
</reference>
<keyword evidence="8" id="KW-1185">Reference proteome</keyword>
<protein>
    <recommendedName>
        <fullName evidence="3">2'-phosphotransferase</fullName>
        <ecNumber evidence="3">2.7.1.160</ecNumber>
    </recommendedName>
</protein>
<dbReference type="GO" id="GO:0000215">
    <property type="term" value="F:tRNA 2'-phosphotransferase activity"/>
    <property type="evidence" value="ECO:0007669"/>
    <property type="project" value="UniProtKB-EC"/>
</dbReference>
<evidence type="ECO:0000313" key="8">
    <source>
        <dbReference type="Proteomes" id="UP000077266"/>
    </source>
</evidence>
<evidence type="ECO:0000256" key="2">
    <source>
        <dbReference type="ARBA" id="ARBA00009836"/>
    </source>
</evidence>
<dbReference type="PANTHER" id="PTHR12684">
    <property type="entry name" value="PUTATIVE PHOSPHOTRANSFERASE"/>
    <property type="match status" value="1"/>
</dbReference>
<dbReference type="InParanoid" id="A0A165J1S5"/>
<evidence type="ECO:0000256" key="6">
    <source>
        <dbReference type="ARBA" id="ARBA00047949"/>
    </source>
</evidence>
<dbReference type="STRING" id="1314781.A0A165J1S5"/>
<dbReference type="OrthoDB" id="419694at2759"/>